<comment type="subcellular location">
    <subcellularLocation>
        <location evidence="1 8">Cell outer membrane</location>
        <topology evidence="1 8">Multi-pass membrane protein</topology>
    </subcellularLocation>
</comment>
<keyword evidence="5 9" id="KW-0798">TonB box</keyword>
<keyword evidence="3 8" id="KW-1134">Transmembrane beta strand</keyword>
<keyword evidence="7 8" id="KW-0998">Cell outer membrane</keyword>
<evidence type="ECO:0000256" key="6">
    <source>
        <dbReference type="ARBA" id="ARBA00023136"/>
    </source>
</evidence>
<evidence type="ECO:0000256" key="4">
    <source>
        <dbReference type="ARBA" id="ARBA00022692"/>
    </source>
</evidence>
<keyword evidence="6 8" id="KW-0472">Membrane</keyword>
<dbReference type="InterPro" id="IPR037066">
    <property type="entry name" value="Plug_dom_sf"/>
</dbReference>
<organism evidence="13 14">
    <name type="scientific">Rhizomicrobium palustre</name>
    <dbReference type="NCBI Taxonomy" id="189966"/>
    <lineage>
        <taxon>Bacteria</taxon>
        <taxon>Pseudomonadati</taxon>
        <taxon>Pseudomonadota</taxon>
        <taxon>Alphaproteobacteria</taxon>
        <taxon>Micropepsales</taxon>
        <taxon>Micropepsaceae</taxon>
        <taxon>Rhizomicrobium</taxon>
    </lineage>
</organism>
<comment type="caution">
    <text evidence="13">The sequence shown here is derived from an EMBL/GenBank/DDBJ whole genome shotgun (WGS) entry which is preliminary data.</text>
</comment>
<evidence type="ECO:0000313" key="14">
    <source>
        <dbReference type="Proteomes" id="UP000570514"/>
    </source>
</evidence>
<dbReference type="InterPro" id="IPR039426">
    <property type="entry name" value="TonB-dep_rcpt-like"/>
</dbReference>
<evidence type="ECO:0000256" key="1">
    <source>
        <dbReference type="ARBA" id="ARBA00004571"/>
    </source>
</evidence>
<dbReference type="PROSITE" id="PS52016">
    <property type="entry name" value="TONB_DEPENDENT_REC_3"/>
    <property type="match status" value="1"/>
</dbReference>
<dbReference type="InterPro" id="IPR010104">
    <property type="entry name" value="TonB_rcpt_bac"/>
</dbReference>
<dbReference type="Pfam" id="PF07715">
    <property type="entry name" value="Plug"/>
    <property type="match status" value="1"/>
</dbReference>
<dbReference type="Pfam" id="PF00593">
    <property type="entry name" value="TonB_dep_Rec_b-barrel"/>
    <property type="match status" value="1"/>
</dbReference>
<evidence type="ECO:0000256" key="8">
    <source>
        <dbReference type="PROSITE-ProRule" id="PRU01360"/>
    </source>
</evidence>
<evidence type="ECO:0000256" key="5">
    <source>
        <dbReference type="ARBA" id="ARBA00023077"/>
    </source>
</evidence>
<dbReference type="AlphaFoldDB" id="A0A846N697"/>
<dbReference type="SUPFAM" id="SSF56935">
    <property type="entry name" value="Porins"/>
    <property type="match status" value="1"/>
</dbReference>
<dbReference type="PANTHER" id="PTHR40980">
    <property type="entry name" value="PLUG DOMAIN-CONTAINING PROTEIN"/>
    <property type="match status" value="1"/>
</dbReference>
<keyword evidence="10" id="KW-0732">Signal</keyword>
<keyword evidence="13" id="KW-0675">Receptor</keyword>
<evidence type="ECO:0000256" key="9">
    <source>
        <dbReference type="RuleBase" id="RU003357"/>
    </source>
</evidence>
<evidence type="ECO:0000259" key="11">
    <source>
        <dbReference type="Pfam" id="PF00593"/>
    </source>
</evidence>
<evidence type="ECO:0000256" key="10">
    <source>
        <dbReference type="SAM" id="SignalP"/>
    </source>
</evidence>
<dbReference type="InterPro" id="IPR036942">
    <property type="entry name" value="Beta-barrel_TonB_sf"/>
</dbReference>
<dbReference type="EMBL" id="JAASRM010000001">
    <property type="protein sequence ID" value="NIK90510.1"/>
    <property type="molecule type" value="Genomic_DNA"/>
</dbReference>
<dbReference type="Gene3D" id="2.40.170.20">
    <property type="entry name" value="TonB-dependent receptor, beta-barrel domain"/>
    <property type="match status" value="1"/>
</dbReference>
<feature type="signal peptide" evidence="10">
    <location>
        <begin position="1"/>
        <end position="29"/>
    </location>
</feature>
<keyword evidence="14" id="KW-1185">Reference proteome</keyword>
<feature type="domain" description="TonB-dependent receptor-like beta-barrel" evidence="11">
    <location>
        <begin position="406"/>
        <end position="890"/>
    </location>
</feature>
<feature type="domain" description="TonB-dependent receptor plug" evidence="12">
    <location>
        <begin position="56"/>
        <end position="165"/>
    </location>
</feature>
<dbReference type="GO" id="GO:0009279">
    <property type="term" value="C:cell outer membrane"/>
    <property type="evidence" value="ECO:0007669"/>
    <property type="project" value="UniProtKB-SubCell"/>
</dbReference>
<dbReference type="PANTHER" id="PTHR40980:SF4">
    <property type="entry name" value="TONB-DEPENDENT RECEPTOR-LIKE BETA-BARREL DOMAIN-CONTAINING PROTEIN"/>
    <property type="match status" value="1"/>
</dbReference>
<evidence type="ECO:0000256" key="7">
    <source>
        <dbReference type="ARBA" id="ARBA00023237"/>
    </source>
</evidence>
<evidence type="ECO:0000259" key="12">
    <source>
        <dbReference type="Pfam" id="PF07715"/>
    </source>
</evidence>
<keyword evidence="2 8" id="KW-0813">Transport</keyword>
<dbReference type="NCBIfam" id="TIGR01782">
    <property type="entry name" value="TonB-Xanth-Caul"/>
    <property type="match status" value="1"/>
</dbReference>
<evidence type="ECO:0000313" key="13">
    <source>
        <dbReference type="EMBL" id="NIK90510.1"/>
    </source>
</evidence>
<evidence type="ECO:0000256" key="3">
    <source>
        <dbReference type="ARBA" id="ARBA00022452"/>
    </source>
</evidence>
<feature type="chain" id="PRO_5032715770" evidence="10">
    <location>
        <begin position="30"/>
        <end position="933"/>
    </location>
</feature>
<keyword evidence="4 8" id="KW-0812">Transmembrane</keyword>
<proteinExistence type="inferred from homology"/>
<dbReference type="Proteomes" id="UP000570514">
    <property type="component" value="Unassembled WGS sequence"/>
</dbReference>
<protein>
    <submittedName>
        <fullName evidence="13">TonB-dependent receptor</fullName>
    </submittedName>
</protein>
<name>A0A846N697_9PROT</name>
<dbReference type="InterPro" id="IPR000531">
    <property type="entry name" value="Beta-barrel_TonB"/>
</dbReference>
<gene>
    <name evidence="13" type="ORF">FHS83_003828</name>
</gene>
<sequence length="933" mass="101205">MRFYGFLRNGVSTAVLLSAAAGLAGAAMAADGNSSDVEVVRVYGVKRDDVIASKQADTRTTSVMSLDEISRAPAASIVDVVSRLPGVTAYSDMGQGMAATGEHEYLTLRGLDSSYNAYLLNGVQVPVADPNTRALSLRMVSPSSISEVKVNKTPLAEDDGAAIGGIVDLRTPSAFNYDGFYMKAELGGNMSLMAKDRGADWAGGSGEVSVANRFGNNFGVFASAYYDLRNTVGETVEALDYKPTLQSEAAINDYSTLKGGISPVGVRFDYYENLTRRYGGTLNFDYKTEDLTLFLRSSYGRYQTRGNDNQFAAMGSFLGYITGATSDFYKNGVLSGQGERASSYYQTRDADDQLFTLQSGGTLNSGRWTVDANLNYGLSDSSTPYYVEASFYEMPKLDGSALFNTSNPANLTITTDGSATDQFLYSPSTSKLWKFQGRQIGSSNQMYGLKLDTTFAANEGVLESIKFGFNANSSDRDQYNHYFFHNNDNFVIQGPAGDVRPWYNPAGPTVGQMPGRVVSGAFDSQYQGMVKVYDRNYFLNAVLPYKYTNQVSGNGTDNPGAYTLTDFNGQTVRGKETIVAGYAEGTLKFGDLTAVPGLRYEYTNFHETHWAVVSKNNTSTGSFTSTSHSYGELLPSLNLTYRPSESEFVYRASARRSFSRPAFGLIAAPQTTSTDPGTGNISISQGNPALKPATAWNFDASAEYYGGNGMLLELNGYYKKIQHFIYTSTASGESAASNSNTDAISVPGQVNGQPKTITQFTSMPQNGGDADIAGMEFNARYPLSNLHEALEGLSVNGNLTWQHSSADSLRADHNGRRTDLPRAPGFMSNLGLTYDNGPISADLTYQYVGRQLLSLTSHNLDMYMQATRVMNLNVAYHLDRIQLGFQAENLLDAPMFYKTYGKSTAYLGTQSGGGNGSYVKTGPMLRVTLGYQM</sequence>
<reference evidence="13 14" key="1">
    <citation type="submission" date="2020-03" db="EMBL/GenBank/DDBJ databases">
        <title>Genomic Encyclopedia of Type Strains, Phase IV (KMG-IV): sequencing the most valuable type-strain genomes for metagenomic binning, comparative biology and taxonomic classification.</title>
        <authorList>
            <person name="Goeker M."/>
        </authorList>
    </citation>
    <scope>NUCLEOTIDE SEQUENCE [LARGE SCALE GENOMIC DNA]</scope>
    <source>
        <strain evidence="13 14">DSM 19867</strain>
    </source>
</reference>
<evidence type="ECO:0000256" key="2">
    <source>
        <dbReference type="ARBA" id="ARBA00022448"/>
    </source>
</evidence>
<dbReference type="RefSeq" id="WP_167085132.1">
    <property type="nucleotide sequence ID" value="NZ_BAAADC010000001.1"/>
</dbReference>
<comment type="similarity">
    <text evidence="8 9">Belongs to the TonB-dependent receptor family.</text>
</comment>
<dbReference type="InterPro" id="IPR012910">
    <property type="entry name" value="Plug_dom"/>
</dbReference>
<accession>A0A846N697</accession>
<dbReference type="Gene3D" id="2.170.130.10">
    <property type="entry name" value="TonB-dependent receptor, plug domain"/>
    <property type="match status" value="1"/>
</dbReference>